<feature type="transmembrane region" description="Helical" evidence="1">
    <location>
        <begin position="21"/>
        <end position="42"/>
    </location>
</feature>
<gene>
    <name evidence="2" type="ORF">OB69_11840</name>
</gene>
<dbReference type="OrthoDB" id="271465at2"/>
<keyword evidence="1" id="KW-0812">Transmembrane</keyword>
<feature type="transmembrane region" description="Helical" evidence="1">
    <location>
        <begin position="146"/>
        <end position="168"/>
    </location>
</feature>
<dbReference type="PATRIC" id="fig|1566026.4.peg.658"/>
<proteinExistence type="predicted"/>
<evidence type="ECO:0000313" key="2">
    <source>
        <dbReference type="EMBL" id="KOF02464.1"/>
    </source>
</evidence>
<name>A0A0L8AJA8_9BACT</name>
<dbReference type="RefSeq" id="WP_053223948.1">
    <property type="nucleotide sequence ID" value="NZ_JSVA01000012.1"/>
</dbReference>
<comment type="caution">
    <text evidence="2">The sequence shown here is derived from an EMBL/GenBank/DDBJ whole genome shotgun (WGS) entry which is preliminary data.</text>
</comment>
<dbReference type="EMBL" id="JSVA01000012">
    <property type="protein sequence ID" value="KOF02464.1"/>
    <property type="molecule type" value="Genomic_DNA"/>
</dbReference>
<dbReference type="Proteomes" id="UP000036908">
    <property type="component" value="Unassembled WGS sequence"/>
</dbReference>
<evidence type="ECO:0000313" key="3">
    <source>
        <dbReference type="Proteomes" id="UP000036908"/>
    </source>
</evidence>
<dbReference type="InterPro" id="IPR005625">
    <property type="entry name" value="PepSY-ass_TM"/>
</dbReference>
<organism evidence="2 3">
    <name type="scientific">Roseivirga seohaensis subsp. aquiponti</name>
    <dbReference type="NCBI Taxonomy" id="1566026"/>
    <lineage>
        <taxon>Bacteria</taxon>
        <taxon>Pseudomonadati</taxon>
        <taxon>Bacteroidota</taxon>
        <taxon>Cytophagia</taxon>
        <taxon>Cytophagales</taxon>
        <taxon>Roseivirgaceae</taxon>
        <taxon>Roseivirga</taxon>
    </lineage>
</organism>
<accession>A0A0L8AJA8</accession>
<protein>
    <submittedName>
        <fullName evidence="2">DNA mismatch repair protein</fullName>
    </submittedName>
</protein>
<dbReference type="Pfam" id="PF03929">
    <property type="entry name" value="PepSY_TM"/>
    <property type="match status" value="1"/>
</dbReference>
<evidence type="ECO:0000256" key="1">
    <source>
        <dbReference type="SAM" id="Phobius"/>
    </source>
</evidence>
<keyword evidence="1" id="KW-1133">Transmembrane helix</keyword>
<keyword evidence="1" id="KW-0472">Membrane</keyword>
<reference evidence="3" key="1">
    <citation type="submission" date="2014-11" db="EMBL/GenBank/DDBJ databases">
        <title>Genome sequencing of Roseivirga sp. D-25.</title>
        <authorList>
            <person name="Selvaratnam C."/>
            <person name="Thevarajoo S."/>
            <person name="Goh K.M."/>
            <person name="Eee R."/>
            <person name="Chan K.-G."/>
            <person name="Chong C.S."/>
        </authorList>
    </citation>
    <scope>NUCLEOTIDE SEQUENCE [LARGE SCALE GENOMIC DNA]</scope>
    <source>
        <strain evidence="3">D-25</strain>
    </source>
</reference>
<keyword evidence="3" id="KW-1185">Reference proteome</keyword>
<dbReference type="AlphaFoldDB" id="A0A0L8AJA8"/>
<sequence>MAKAPVKLVKSIRSYRQIHKTLGLFIVVFLIISSITGLILGWKKNIDILQPPTQTGETLDISGWQPVHRLAEVSIQAVDSLGLNASNFDRIEYRPTKGIAKVIFDTGSWEVQVDATTLEVYSVAKRNSDWIEQIHDGSIISELFKLISMNVLGIGLLILSVSGIWLWYGPRKIRQLKS</sequence>